<dbReference type="Pfam" id="PF01257">
    <property type="entry name" value="2Fe-2S_thioredx"/>
    <property type="match status" value="1"/>
</dbReference>
<organism evidence="1 2">
    <name type="scientific">Candidatus Avitreponema avistercoris</name>
    <dbReference type="NCBI Taxonomy" id="2840705"/>
    <lineage>
        <taxon>Bacteria</taxon>
        <taxon>Pseudomonadati</taxon>
        <taxon>Spirochaetota</taxon>
        <taxon>Spirochaetia</taxon>
        <taxon>Spirochaetales</taxon>
        <taxon>Candidatus Avitreponema</taxon>
    </lineage>
</organism>
<reference evidence="1" key="2">
    <citation type="journal article" date="2021" name="PeerJ">
        <title>Extensive microbial diversity within the chicken gut microbiome revealed by metagenomics and culture.</title>
        <authorList>
            <person name="Gilroy R."/>
            <person name="Ravi A."/>
            <person name="Getino M."/>
            <person name="Pursley I."/>
            <person name="Horton D.L."/>
            <person name="Alikhan N.F."/>
            <person name="Baker D."/>
            <person name="Gharbi K."/>
            <person name="Hall N."/>
            <person name="Watson M."/>
            <person name="Adriaenssens E.M."/>
            <person name="Foster-Nyarko E."/>
            <person name="Jarju S."/>
            <person name="Secka A."/>
            <person name="Antonio M."/>
            <person name="Oren A."/>
            <person name="Chaudhuri R.R."/>
            <person name="La Ragione R."/>
            <person name="Hildebrand F."/>
            <person name="Pallen M.J."/>
        </authorList>
    </citation>
    <scope>NUCLEOTIDE SEQUENCE</scope>
    <source>
        <strain evidence="1">B3-4054</strain>
    </source>
</reference>
<dbReference type="EMBL" id="JADIMS010000001">
    <property type="protein sequence ID" value="MBO8449507.1"/>
    <property type="molecule type" value="Genomic_DNA"/>
</dbReference>
<dbReference type="InterPro" id="IPR036249">
    <property type="entry name" value="Thioredoxin-like_sf"/>
</dbReference>
<dbReference type="CDD" id="cd02980">
    <property type="entry name" value="TRX_Fd_family"/>
    <property type="match status" value="1"/>
</dbReference>
<comment type="caution">
    <text evidence="1">The sequence shown here is derived from an EMBL/GenBank/DDBJ whole genome shotgun (WGS) entry which is preliminary data.</text>
</comment>
<evidence type="ECO:0000313" key="1">
    <source>
        <dbReference type="EMBL" id="MBO8449507.1"/>
    </source>
</evidence>
<proteinExistence type="predicted"/>
<dbReference type="SUPFAM" id="SSF52833">
    <property type="entry name" value="Thioredoxin-like"/>
    <property type="match status" value="1"/>
</dbReference>
<accession>A0A9D9HGS4</accession>
<dbReference type="AlphaFoldDB" id="A0A9D9HGS4"/>
<sequence length="84" mass="8988">MVNVSVCLGSSCHVRGAKDIVAMLQKAIADNGLENDVELSGSICLGKCSSGGVNMKVNDEIVTGITRESFPQFFTEKILRQAKQ</sequence>
<dbReference type="Proteomes" id="UP000823616">
    <property type="component" value="Unassembled WGS sequence"/>
</dbReference>
<protein>
    <submittedName>
        <fullName evidence="1">(2Fe-2S) ferredoxin domain-containing protein</fullName>
    </submittedName>
</protein>
<gene>
    <name evidence="1" type="ORF">IAA96_00155</name>
</gene>
<evidence type="ECO:0000313" key="2">
    <source>
        <dbReference type="Proteomes" id="UP000823616"/>
    </source>
</evidence>
<reference evidence="1" key="1">
    <citation type="submission" date="2020-10" db="EMBL/GenBank/DDBJ databases">
        <authorList>
            <person name="Gilroy R."/>
        </authorList>
    </citation>
    <scope>NUCLEOTIDE SEQUENCE</scope>
    <source>
        <strain evidence="1">B3-4054</strain>
    </source>
</reference>
<name>A0A9D9HGS4_9SPIR</name>
<dbReference type="Gene3D" id="3.40.30.10">
    <property type="entry name" value="Glutaredoxin"/>
    <property type="match status" value="1"/>
</dbReference>